<dbReference type="PANTHER" id="PTHR46825">
    <property type="entry name" value="D-ALANYL-D-ALANINE-CARBOXYPEPTIDASE/ENDOPEPTIDASE AMPH"/>
    <property type="match status" value="1"/>
</dbReference>
<dbReference type="AlphaFoldDB" id="A0A918R9G9"/>
<evidence type="ECO:0000313" key="2">
    <source>
        <dbReference type="EMBL" id="GGZ88579.1"/>
    </source>
</evidence>
<reference evidence="2" key="2">
    <citation type="submission" date="2020-09" db="EMBL/GenBank/DDBJ databases">
        <authorList>
            <person name="Sun Q."/>
            <person name="Kim S."/>
        </authorList>
    </citation>
    <scope>NUCLEOTIDE SEQUENCE</scope>
    <source>
        <strain evidence="2">KCTC 12710</strain>
    </source>
</reference>
<dbReference type="InterPro" id="IPR012338">
    <property type="entry name" value="Beta-lactam/transpept-like"/>
</dbReference>
<keyword evidence="2" id="KW-0378">Hydrolase</keyword>
<evidence type="ECO:0000313" key="3">
    <source>
        <dbReference type="Proteomes" id="UP000636004"/>
    </source>
</evidence>
<protein>
    <submittedName>
        <fullName evidence="2">Serine hydrolase</fullName>
    </submittedName>
</protein>
<dbReference type="GO" id="GO:0016787">
    <property type="term" value="F:hydrolase activity"/>
    <property type="evidence" value="ECO:0007669"/>
    <property type="project" value="UniProtKB-KW"/>
</dbReference>
<dbReference type="Gene3D" id="3.40.710.10">
    <property type="entry name" value="DD-peptidase/beta-lactamase superfamily"/>
    <property type="match status" value="1"/>
</dbReference>
<proteinExistence type="predicted"/>
<dbReference type="SUPFAM" id="SSF56601">
    <property type="entry name" value="beta-lactamase/transpeptidase-like"/>
    <property type="match status" value="1"/>
</dbReference>
<comment type="caution">
    <text evidence="2">The sequence shown here is derived from an EMBL/GenBank/DDBJ whole genome shotgun (WGS) entry which is preliminary data.</text>
</comment>
<reference evidence="2" key="1">
    <citation type="journal article" date="2014" name="Int. J. Syst. Evol. Microbiol.">
        <title>Complete genome sequence of Corynebacterium casei LMG S-19264T (=DSM 44701T), isolated from a smear-ripened cheese.</title>
        <authorList>
            <consortium name="US DOE Joint Genome Institute (JGI-PGF)"/>
            <person name="Walter F."/>
            <person name="Albersmeier A."/>
            <person name="Kalinowski J."/>
            <person name="Ruckert C."/>
        </authorList>
    </citation>
    <scope>NUCLEOTIDE SEQUENCE</scope>
    <source>
        <strain evidence="2">KCTC 12710</strain>
    </source>
</reference>
<dbReference type="EMBL" id="BMWZ01000007">
    <property type="protein sequence ID" value="GGZ88579.1"/>
    <property type="molecule type" value="Genomic_DNA"/>
</dbReference>
<organism evidence="2 3">
    <name type="scientific">Algibacter mikhailovii</name>
    <dbReference type="NCBI Taxonomy" id="425498"/>
    <lineage>
        <taxon>Bacteria</taxon>
        <taxon>Pseudomonadati</taxon>
        <taxon>Bacteroidota</taxon>
        <taxon>Flavobacteriia</taxon>
        <taxon>Flavobacteriales</taxon>
        <taxon>Flavobacteriaceae</taxon>
        <taxon>Algibacter</taxon>
    </lineage>
</organism>
<sequence length="457" mass="51973">MKSKSLTLILVLIISISGYSQNFEKEFDLLLSKKYETSDPGATALVAVNGKVIYKKAFGKANLELGVDMSDNSVFEIGSNSKQFTAVSILMLAEQGKLKIDDEITKYIKNYPTHGHKITIHHLLSHTSGIGNFTSSDEWWNNRKKDYTKEEFINLFKKLPMLYAPGEKYLYSNTGYFLLGAIIEEISNKTYEEFIRENIFKPLEMNNTDYGSRSKIILKRASGYDNVYDKGGEKFNENETVNAEPISFIQWHSAGAIVSTVHDLFLWNRAIRNNKLISEENKIKAFTNYQLKDGKHTNYGYGWAIEDINGISSVEHNGGTMGFRSTIIYLPKEDVFVVVLSNQTYNAPDYVSAKMAAIAINKPYPEIDTNKVNTDPAFLQKIAGTYEFDDGSVIIISEENNKLYSQRPNGSKSIIYSIEKNRFYFLNSFSSLTFDVNKEPSVIYKNRIYKSKGRKVK</sequence>
<dbReference type="Proteomes" id="UP000636004">
    <property type="component" value="Unassembled WGS sequence"/>
</dbReference>
<dbReference type="InterPro" id="IPR050491">
    <property type="entry name" value="AmpC-like"/>
</dbReference>
<dbReference type="InterPro" id="IPR001466">
    <property type="entry name" value="Beta-lactam-related"/>
</dbReference>
<feature type="domain" description="Beta-lactamase-related" evidence="1">
    <location>
        <begin position="40"/>
        <end position="358"/>
    </location>
</feature>
<dbReference type="PANTHER" id="PTHR46825:SF9">
    <property type="entry name" value="BETA-LACTAMASE-RELATED DOMAIN-CONTAINING PROTEIN"/>
    <property type="match status" value="1"/>
</dbReference>
<dbReference type="RefSeq" id="WP_189361829.1">
    <property type="nucleotide sequence ID" value="NZ_BMWZ01000007.1"/>
</dbReference>
<gene>
    <name evidence="2" type="ORF">GCM10007028_28260</name>
</gene>
<keyword evidence="3" id="KW-1185">Reference proteome</keyword>
<accession>A0A918R9G9</accession>
<dbReference type="Pfam" id="PF00144">
    <property type="entry name" value="Beta-lactamase"/>
    <property type="match status" value="1"/>
</dbReference>
<evidence type="ECO:0000259" key="1">
    <source>
        <dbReference type="Pfam" id="PF00144"/>
    </source>
</evidence>
<name>A0A918R9G9_9FLAO</name>